<keyword evidence="1" id="KW-0812">Transmembrane</keyword>
<dbReference type="AlphaFoldDB" id="A0AAP4EM16"/>
<name>A0AAP4EM16_9BACT</name>
<proteinExistence type="predicted"/>
<accession>A0AAP4EM16</accession>
<gene>
    <name evidence="2" type="ORF">QJ129_01090</name>
</gene>
<comment type="caution">
    <text evidence="2">The sequence shown here is derived from an EMBL/GenBank/DDBJ whole genome shotgun (WGS) entry which is preliminary data.</text>
</comment>
<keyword evidence="1" id="KW-0472">Membrane</keyword>
<evidence type="ECO:0000313" key="3">
    <source>
        <dbReference type="Proteomes" id="UP001233782"/>
    </source>
</evidence>
<dbReference type="EMBL" id="JASBCP010000001">
    <property type="protein sequence ID" value="MDI3047858.1"/>
    <property type="molecule type" value="Genomic_DNA"/>
</dbReference>
<protein>
    <submittedName>
        <fullName evidence="2">Uncharacterized protein</fullName>
    </submittedName>
</protein>
<keyword evidence="1" id="KW-1133">Transmembrane helix</keyword>
<feature type="transmembrane region" description="Helical" evidence="1">
    <location>
        <begin position="31"/>
        <end position="49"/>
    </location>
</feature>
<reference evidence="2" key="1">
    <citation type="submission" date="2023-04" db="EMBL/GenBank/DDBJ databases">
        <title>Genomes of recent Mycoplasma hyosynoviae isolates 2023.</title>
        <authorList>
            <person name="Spergser J."/>
        </authorList>
    </citation>
    <scope>NUCLEOTIDE SEQUENCE</scope>
    <source>
        <strain evidence="2">SN1J23N</strain>
    </source>
</reference>
<sequence>MNTKYVSEIRYDFRNKYVSIKFAIMKIATNIPYNVISNIVNLYAFVFIFRVNLYKKLNLITNFSKILIV</sequence>
<evidence type="ECO:0000256" key="1">
    <source>
        <dbReference type="SAM" id="Phobius"/>
    </source>
</evidence>
<dbReference type="RefSeq" id="WP_051607096.1">
    <property type="nucleotide sequence ID" value="NZ_CP101128.1"/>
</dbReference>
<evidence type="ECO:0000313" key="2">
    <source>
        <dbReference type="EMBL" id="MDI3047858.1"/>
    </source>
</evidence>
<organism evidence="2 3">
    <name type="scientific">Metamycoplasma hyosynoviae</name>
    <dbReference type="NCBI Taxonomy" id="29559"/>
    <lineage>
        <taxon>Bacteria</taxon>
        <taxon>Bacillati</taxon>
        <taxon>Mycoplasmatota</taxon>
        <taxon>Mycoplasmoidales</taxon>
        <taxon>Metamycoplasmataceae</taxon>
        <taxon>Metamycoplasma</taxon>
    </lineage>
</organism>
<dbReference type="Proteomes" id="UP001233782">
    <property type="component" value="Unassembled WGS sequence"/>
</dbReference>